<name>A0AAE0S9W9_9BIVA</name>
<accession>A0AAE0S9W9</accession>
<protein>
    <submittedName>
        <fullName evidence="2">Uncharacterized protein</fullName>
    </submittedName>
</protein>
<gene>
    <name evidence="2" type="ORF">CHS0354_014464</name>
</gene>
<feature type="compositionally biased region" description="Basic residues" evidence="1">
    <location>
        <begin position="67"/>
        <end position="85"/>
    </location>
</feature>
<organism evidence="2 3">
    <name type="scientific">Potamilus streckersoni</name>
    <dbReference type="NCBI Taxonomy" id="2493646"/>
    <lineage>
        <taxon>Eukaryota</taxon>
        <taxon>Metazoa</taxon>
        <taxon>Spiralia</taxon>
        <taxon>Lophotrochozoa</taxon>
        <taxon>Mollusca</taxon>
        <taxon>Bivalvia</taxon>
        <taxon>Autobranchia</taxon>
        <taxon>Heteroconchia</taxon>
        <taxon>Palaeoheterodonta</taxon>
        <taxon>Unionida</taxon>
        <taxon>Unionoidea</taxon>
        <taxon>Unionidae</taxon>
        <taxon>Ambleminae</taxon>
        <taxon>Lampsilini</taxon>
        <taxon>Potamilus</taxon>
    </lineage>
</organism>
<reference evidence="2" key="3">
    <citation type="submission" date="2023-05" db="EMBL/GenBank/DDBJ databases">
        <authorList>
            <person name="Smith C.H."/>
        </authorList>
    </citation>
    <scope>NUCLEOTIDE SEQUENCE</scope>
    <source>
        <strain evidence="2">CHS0354</strain>
        <tissue evidence="2">Mantle</tissue>
    </source>
</reference>
<evidence type="ECO:0000313" key="2">
    <source>
        <dbReference type="EMBL" id="KAK3587949.1"/>
    </source>
</evidence>
<dbReference type="AlphaFoldDB" id="A0AAE0S9W9"/>
<feature type="compositionally biased region" description="Basic and acidic residues" evidence="1">
    <location>
        <begin position="86"/>
        <end position="98"/>
    </location>
</feature>
<dbReference type="EMBL" id="JAEAOA010000895">
    <property type="protein sequence ID" value="KAK3587949.1"/>
    <property type="molecule type" value="Genomic_DNA"/>
</dbReference>
<sequence>MAEASHESITQAPPINTIETSTVEEVSPNVPHGEQTYNIKDPSIDRSQIGQTDGGRSELFLINGRRLVGRHPQRTSQRKKSHKDRPHTLETHARPKRE</sequence>
<reference evidence="2" key="1">
    <citation type="journal article" date="2021" name="Genome Biol. Evol.">
        <title>A High-Quality Reference Genome for a Parasitic Bivalve with Doubly Uniparental Inheritance (Bivalvia: Unionida).</title>
        <authorList>
            <person name="Smith C.H."/>
        </authorList>
    </citation>
    <scope>NUCLEOTIDE SEQUENCE</scope>
    <source>
        <strain evidence="2">CHS0354</strain>
    </source>
</reference>
<feature type="region of interest" description="Disordered" evidence="1">
    <location>
        <begin position="1"/>
        <end position="98"/>
    </location>
</feature>
<proteinExistence type="predicted"/>
<evidence type="ECO:0000313" key="3">
    <source>
        <dbReference type="Proteomes" id="UP001195483"/>
    </source>
</evidence>
<dbReference type="Proteomes" id="UP001195483">
    <property type="component" value="Unassembled WGS sequence"/>
</dbReference>
<feature type="compositionally biased region" description="Polar residues" evidence="1">
    <location>
        <begin position="7"/>
        <end position="24"/>
    </location>
</feature>
<keyword evidence="3" id="KW-1185">Reference proteome</keyword>
<reference evidence="2" key="2">
    <citation type="journal article" date="2021" name="Genome Biol. Evol.">
        <title>Developing a high-quality reference genome for a parasitic bivalve with doubly uniparental inheritance (Bivalvia: Unionida).</title>
        <authorList>
            <person name="Smith C.H."/>
        </authorList>
    </citation>
    <scope>NUCLEOTIDE SEQUENCE</scope>
    <source>
        <strain evidence="2">CHS0354</strain>
        <tissue evidence="2">Mantle</tissue>
    </source>
</reference>
<comment type="caution">
    <text evidence="2">The sequence shown here is derived from an EMBL/GenBank/DDBJ whole genome shotgun (WGS) entry which is preliminary data.</text>
</comment>
<evidence type="ECO:0000256" key="1">
    <source>
        <dbReference type="SAM" id="MobiDB-lite"/>
    </source>
</evidence>